<dbReference type="InterPro" id="IPR006059">
    <property type="entry name" value="SBP"/>
</dbReference>
<protein>
    <submittedName>
        <fullName evidence="1">Multiple sugar transport system substrate-binding protein</fullName>
    </submittedName>
</protein>
<evidence type="ECO:0000313" key="2">
    <source>
        <dbReference type="Proteomes" id="UP000791080"/>
    </source>
</evidence>
<proteinExistence type="predicted"/>
<comment type="caution">
    <text evidence="1">The sequence shown here is derived from an EMBL/GenBank/DDBJ whole genome shotgun (WGS) entry which is preliminary data.</text>
</comment>
<dbReference type="EMBL" id="AUBJ02000001">
    <property type="protein sequence ID" value="MCP2333861.1"/>
    <property type="molecule type" value="Genomic_DNA"/>
</dbReference>
<dbReference type="SUPFAM" id="SSF53850">
    <property type="entry name" value="Periplasmic binding protein-like II"/>
    <property type="match status" value="1"/>
</dbReference>
<dbReference type="CDD" id="cd13585">
    <property type="entry name" value="PBP2_TMBP_like"/>
    <property type="match status" value="1"/>
</dbReference>
<evidence type="ECO:0000313" key="1">
    <source>
        <dbReference type="EMBL" id="MCP2333861.1"/>
    </source>
</evidence>
<keyword evidence="2" id="KW-1185">Reference proteome</keyword>
<gene>
    <name evidence="1" type="ORF">G443_004131</name>
</gene>
<dbReference type="PANTHER" id="PTHR43649">
    <property type="entry name" value="ARABINOSE-BINDING PROTEIN-RELATED"/>
    <property type="match status" value="1"/>
</dbReference>
<name>A0ABT1JMX2_ACTCY</name>
<dbReference type="RefSeq" id="WP_035292229.1">
    <property type="nucleotide sequence ID" value="NZ_AUBJ02000001.1"/>
</dbReference>
<dbReference type="Proteomes" id="UP000791080">
    <property type="component" value="Unassembled WGS sequence"/>
</dbReference>
<reference evidence="1 2" key="1">
    <citation type="submission" date="2013-07" db="EMBL/GenBank/DDBJ databases">
        <authorList>
            <consortium name="DOE Joint Genome Institute"/>
            <person name="Reeve W."/>
            <person name="Huntemann M."/>
            <person name="Han J."/>
            <person name="Chen A."/>
            <person name="Kyrpides N."/>
            <person name="Mavromatis K."/>
            <person name="Markowitz V."/>
            <person name="Palaniappan K."/>
            <person name="Ivanova N."/>
            <person name="Schaumberg A."/>
            <person name="Pati A."/>
            <person name="Liolios K."/>
            <person name="Nordberg H.P."/>
            <person name="Cantor M.N."/>
            <person name="Hua S.X."/>
            <person name="Woyke T."/>
        </authorList>
    </citation>
    <scope>NUCLEOTIDE SEQUENCE [LARGE SCALE GENOMIC DNA]</scope>
    <source>
        <strain evidence="1 2">DSM 43889</strain>
    </source>
</reference>
<organism evidence="1 2">
    <name type="scientific">Actinoalloteichus caeruleus DSM 43889</name>
    <dbReference type="NCBI Taxonomy" id="1120930"/>
    <lineage>
        <taxon>Bacteria</taxon>
        <taxon>Bacillati</taxon>
        <taxon>Actinomycetota</taxon>
        <taxon>Actinomycetes</taxon>
        <taxon>Pseudonocardiales</taxon>
        <taxon>Pseudonocardiaceae</taxon>
        <taxon>Actinoalloteichus</taxon>
        <taxon>Actinoalloteichus cyanogriseus</taxon>
    </lineage>
</organism>
<dbReference type="InterPro" id="IPR050490">
    <property type="entry name" value="Bact_solute-bd_prot1"/>
</dbReference>
<keyword evidence="1" id="KW-0813">Transport</keyword>
<sequence>MSTTGRTRVAGVLGVAVLGAALVACGDSGGGSGAVSLHFTWWGNEDRAEATQRAVDLFEERNPGITVTTSFASYESYVEKLSTQVAGGAAPDLIQMDTFFLREYAERGVLMDLTEHVGEAISTEHLPDTLLEGATLDGALYALPLGQNVPALVYDRELWDAAGVPAPEIGWTWEDYRSAAERVAEETGEAGTTDFGWNSDWFDFWLRQQGKSLYTEDAGLGFDEADLVDFWTVAQDWVREGVSTPPETTTSVNGALDTSPLARGQAGSEFNYDSTAGSYFTVSDDMALAPLPTDTGNGGAHAGASSLLSVSSCTEHPEEAAAFVGFLVNDVDAGRALGVSRSMPVNGEVRAAVSGSLEGADSAVYEFQESVAEELNEAPPPPPTGASTNKRTFTRIYDEINFGQRSVSEGAARFVREAGRALR</sequence>
<accession>A0ABT1JMX2</accession>
<dbReference type="Pfam" id="PF01547">
    <property type="entry name" value="SBP_bac_1"/>
    <property type="match status" value="1"/>
</dbReference>
<reference evidence="1 2" key="2">
    <citation type="submission" date="2022-06" db="EMBL/GenBank/DDBJ databases">
        <title>Genomic Encyclopedia of Type Strains, Phase I: the one thousand microbial genomes (KMG-I) project.</title>
        <authorList>
            <person name="Kyrpides N."/>
        </authorList>
    </citation>
    <scope>NUCLEOTIDE SEQUENCE [LARGE SCALE GENOMIC DNA]</scope>
    <source>
        <strain evidence="1 2">DSM 43889</strain>
    </source>
</reference>
<dbReference type="PROSITE" id="PS51257">
    <property type="entry name" value="PROKAR_LIPOPROTEIN"/>
    <property type="match status" value="1"/>
</dbReference>
<dbReference type="Gene3D" id="3.40.190.10">
    <property type="entry name" value="Periplasmic binding protein-like II"/>
    <property type="match status" value="2"/>
</dbReference>
<dbReference type="PANTHER" id="PTHR43649:SF30">
    <property type="entry name" value="ABC TRANSPORTER SUBSTRATE-BINDING PROTEIN"/>
    <property type="match status" value="1"/>
</dbReference>
<keyword evidence="1" id="KW-0762">Sugar transport</keyword>